<dbReference type="Pfam" id="PF02416">
    <property type="entry name" value="TatA_B_E"/>
    <property type="match status" value="1"/>
</dbReference>
<evidence type="ECO:0000256" key="9">
    <source>
        <dbReference type="SAM" id="Phobius"/>
    </source>
</evidence>
<feature type="compositionally biased region" description="Low complexity" evidence="8">
    <location>
        <begin position="109"/>
        <end position="128"/>
    </location>
</feature>
<evidence type="ECO:0000313" key="11">
    <source>
        <dbReference type="Proteomes" id="UP000323865"/>
    </source>
</evidence>
<proteinExistence type="predicted"/>
<keyword evidence="4" id="KW-0653">Protein transport</keyword>
<keyword evidence="5 9" id="KW-1133">Transmembrane helix</keyword>
<gene>
    <name evidence="10" type="ORF">FOB48_08090</name>
</gene>
<evidence type="ECO:0000256" key="1">
    <source>
        <dbReference type="ARBA" id="ARBA00004167"/>
    </source>
</evidence>
<organism evidence="10 11">
    <name type="scientific">Dermabacter vaginalis</name>
    <dbReference type="NCBI Taxonomy" id="1630135"/>
    <lineage>
        <taxon>Bacteria</taxon>
        <taxon>Bacillati</taxon>
        <taxon>Actinomycetota</taxon>
        <taxon>Actinomycetes</taxon>
        <taxon>Micrococcales</taxon>
        <taxon>Dermabacteraceae</taxon>
        <taxon>Dermabacter</taxon>
    </lineage>
</organism>
<evidence type="ECO:0000256" key="7">
    <source>
        <dbReference type="ARBA" id="ARBA00023136"/>
    </source>
</evidence>
<keyword evidence="11" id="KW-1185">Reference proteome</keyword>
<dbReference type="EMBL" id="CP044108">
    <property type="protein sequence ID" value="QEU12266.1"/>
    <property type="molecule type" value="Genomic_DNA"/>
</dbReference>
<dbReference type="InterPro" id="IPR003369">
    <property type="entry name" value="TatA/B/E"/>
</dbReference>
<reference evidence="10 11" key="1">
    <citation type="submission" date="2019-09" db="EMBL/GenBank/DDBJ databases">
        <title>FDA dAtabase for Regulatory Grade micrObial Sequences (FDA-ARGOS): Supporting development and validation of Infectious Disease Dx tests.</title>
        <authorList>
            <person name="Sciortino C."/>
            <person name="Tallon L."/>
            <person name="Sadzewicz L."/>
            <person name="Vavikolanu K."/>
            <person name="Mehta A."/>
            <person name="Aluvathingal J."/>
            <person name="Nadendla S."/>
            <person name="Nandy P."/>
            <person name="Geyer C."/>
            <person name="Yan Y."/>
            <person name="Sichtig H."/>
        </authorList>
    </citation>
    <scope>NUCLEOTIDE SEQUENCE [LARGE SCALE GENOMIC DNA]</scope>
    <source>
        <strain evidence="10 11">FDAARGOS_640</strain>
    </source>
</reference>
<keyword evidence="3 9" id="KW-0812">Transmembrane</keyword>
<dbReference type="Gene3D" id="1.20.5.3310">
    <property type="match status" value="1"/>
</dbReference>
<keyword evidence="2" id="KW-0813">Transport</keyword>
<comment type="subcellular location">
    <subcellularLocation>
        <location evidence="1">Membrane</location>
        <topology evidence="1">Single-pass membrane protein</topology>
    </subcellularLocation>
</comment>
<keyword evidence="7 9" id="KW-0472">Membrane</keyword>
<evidence type="ECO:0000313" key="10">
    <source>
        <dbReference type="EMBL" id="QEU12266.1"/>
    </source>
</evidence>
<dbReference type="PRINTS" id="PR01506">
    <property type="entry name" value="TATBPROTEIN"/>
</dbReference>
<protein>
    <submittedName>
        <fullName evidence="10">Translocase</fullName>
    </submittedName>
</protein>
<dbReference type="Proteomes" id="UP000323865">
    <property type="component" value="Chromosome"/>
</dbReference>
<name>A0ABX6A6S1_9MICO</name>
<feature type="transmembrane region" description="Helical" evidence="9">
    <location>
        <begin position="6"/>
        <end position="27"/>
    </location>
</feature>
<dbReference type="RefSeq" id="WP_150333474.1">
    <property type="nucleotide sequence ID" value="NZ_CP044108.1"/>
</dbReference>
<feature type="region of interest" description="Disordered" evidence="8">
    <location>
        <begin position="109"/>
        <end position="146"/>
    </location>
</feature>
<keyword evidence="6" id="KW-0811">Translocation</keyword>
<sequence>MGQEVFLTFGGWELLIIALLFVILVGPQRLPEYTRKMIHWVRDLRKWADESRASIEDEMGIAVDDLKKYDPRQYDPRKIIREAWDSTGLEDDVNDFRDAVKSSTSATSAAAAGVGAAAKGGSSSKASTRNTDTKIPDGTPFDPEAT</sequence>
<evidence type="ECO:0000256" key="2">
    <source>
        <dbReference type="ARBA" id="ARBA00022448"/>
    </source>
</evidence>
<evidence type="ECO:0000256" key="6">
    <source>
        <dbReference type="ARBA" id="ARBA00023010"/>
    </source>
</evidence>
<evidence type="ECO:0000256" key="4">
    <source>
        <dbReference type="ARBA" id="ARBA00022927"/>
    </source>
</evidence>
<accession>A0ABX6A6S1</accession>
<evidence type="ECO:0000256" key="3">
    <source>
        <dbReference type="ARBA" id="ARBA00022692"/>
    </source>
</evidence>
<evidence type="ECO:0000256" key="5">
    <source>
        <dbReference type="ARBA" id="ARBA00022989"/>
    </source>
</evidence>
<evidence type="ECO:0000256" key="8">
    <source>
        <dbReference type="SAM" id="MobiDB-lite"/>
    </source>
</evidence>